<accession>A0A7R9KHQ2</accession>
<dbReference type="GO" id="GO:0004694">
    <property type="term" value="F:eukaryotic translation initiation factor 2alpha kinase activity"/>
    <property type="evidence" value="ECO:0007669"/>
    <property type="project" value="TreeGrafter"/>
</dbReference>
<keyword evidence="7" id="KW-0652">Protein synthesis inhibitor</keyword>
<dbReference type="PROSITE" id="PS00108">
    <property type="entry name" value="PROTEIN_KINASE_ST"/>
    <property type="match status" value="1"/>
</dbReference>
<dbReference type="EMBL" id="CAJPIZ010001539">
    <property type="protein sequence ID" value="CAG2103654.1"/>
    <property type="molecule type" value="Genomic_DNA"/>
</dbReference>
<dbReference type="EMBL" id="OC856114">
    <property type="protein sequence ID" value="CAD7623224.1"/>
    <property type="molecule type" value="Genomic_DNA"/>
</dbReference>
<dbReference type="InterPro" id="IPR050339">
    <property type="entry name" value="CC_SR_Kinase"/>
</dbReference>
<dbReference type="PANTHER" id="PTHR11042:SF160">
    <property type="entry name" value="EUKARYOTIC TRANSLATION INITIATION FACTOR 2-ALPHA KINASE 1"/>
    <property type="match status" value="1"/>
</dbReference>
<comment type="catalytic activity">
    <reaction evidence="10">
        <text>L-seryl-[protein] + ATP = O-phospho-L-seryl-[protein] + ADP + H(+)</text>
        <dbReference type="Rhea" id="RHEA:17989"/>
        <dbReference type="Rhea" id="RHEA-COMP:9863"/>
        <dbReference type="Rhea" id="RHEA-COMP:11604"/>
        <dbReference type="ChEBI" id="CHEBI:15378"/>
        <dbReference type="ChEBI" id="CHEBI:29999"/>
        <dbReference type="ChEBI" id="CHEBI:30616"/>
        <dbReference type="ChEBI" id="CHEBI:83421"/>
        <dbReference type="ChEBI" id="CHEBI:456216"/>
        <dbReference type="EC" id="2.7.11.1"/>
    </reaction>
    <physiologicalReaction direction="left-to-right" evidence="10">
        <dbReference type="Rhea" id="RHEA:17990"/>
    </physiologicalReaction>
</comment>
<feature type="domain" description="Protein kinase" evidence="11">
    <location>
        <begin position="1"/>
        <end position="315"/>
    </location>
</feature>
<dbReference type="EC" id="2.7.11.1" evidence="1"/>
<feature type="non-terminal residue" evidence="12">
    <location>
        <position position="315"/>
    </location>
</feature>
<evidence type="ECO:0000259" key="11">
    <source>
        <dbReference type="PROSITE" id="PS50011"/>
    </source>
</evidence>
<dbReference type="AlphaFoldDB" id="A0A7R9KHQ2"/>
<evidence type="ECO:0000256" key="3">
    <source>
        <dbReference type="ARBA" id="ARBA00022679"/>
    </source>
</evidence>
<name>A0A7R9KHQ2_9ACAR</name>
<keyword evidence="4" id="KW-0547">Nucleotide-binding</keyword>
<evidence type="ECO:0000256" key="1">
    <source>
        <dbReference type="ARBA" id="ARBA00012513"/>
    </source>
</evidence>
<dbReference type="PANTHER" id="PTHR11042">
    <property type="entry name" value="EUKARYOTIC TRANSLATION INITIATION FACTOR 2-ALPHA KINASE EIF2-ALPHA KINASE -RELATED"/>
    <property type="match status" value="1"/>
</dbReference>
<keyword evidence="2" id="KW-0723">Serine/threonine-protein kinase</keyword>
<organism evidence="12">
    <name type="scientific">Medioppia subpectinata</name>
    <dbReference type="NCBI Taxonomy" id="1979941"/>
    <lineage>
        <taxon>Eukaryota</taxon>
        <taxon>Metazoa</taxon>
        <taxon>Ecdysozoa</taxon>
        <taxon>Arthropoda</taxon>
        <taxon>Chelicerata</taxon>
        <taxon>Arachnida</taxon>
        <taxon>Acari</taxon>
        <taxon>Acariformes</taxon>
        <taxon>Sarcoptiformes</taxon>
        <taxon>Oribatida</taxon>
        <taxon>Brachypylina</taxon>
        <taxon>Oppioidea</taxon>
        <taxon>Oppiidae</taxon>
        <taxon>Medioppia</taxon>
    </lineage>
</organism>
<comment type="catalytic activity">
    <reaction evidence="9">
        <text>L-threonyl-[protein] + ATP = O-phospho-L-threonyl-[protein] + ADP + H(+)</text>
        <dbReference type="Rhea" id="RHEA:46608"/>
        <dbReference type="Rhea" id="RHEA-COMP:11060"/>
        <dbReference type="Rhea" id="RHEA-COMP:11605"/>
        <dbReference type="ChEBI" id="CHEBI:15378"/>
        <dbReference type="ChEBI" id="CHEBI:30013"/>
        <dbReference type="ChEBI" id="CHEBI:30616"/>
        <dbReference type="ChEBI" id="CHEBI:61977"/>
        <dbReference type="ChEBI" id="CHEBI:456216"/>
        <dbReference type="EC" id="2.7.11.1"/>
    </reaction>
    <physiologicalReaction direction="left-to-right" evidence="9">
        <dbReference type="Rhea" id="RHEA:46609"/>
    </physiologicalReaction>
</comment>
<dbReference type="GO" id="GO:0005524">
    <property type="term" value="F:ATP binding"/>
    <property type="evidence" value="ECO:0007669"/>
    <property type="project" value="UniProtKB-KW"/>
</dbReference>
<sequence length="315" mass="36963">RGGFGEVIKARHKLIGKQYAIKTVELDKNASVKWHREIQVWVKLQSEYIVQYRTHWLQKRATNKGLRKFLYLQMDMCPYSLIKLNNAKMVYYYPDICTSVIYEFNHWMCTEIMVGVKYLHNNGILHRDLKPGNILVANTVDHVRIKICDFGLAAYHNKGPFNIHSQHLGTPMFEAPEMFRFATYDFKVDIYAIGPMNLDPDHGAMKVFIRQLSDRYSDERPNSDEALKILSTLKPKNGQLDMAEIKIRIIQFETKMDKSVEGAFKKKLKEICRWAKLDMDHFVQYRNHWFSYKSSDLPAPLNIIYPGEKIYTLTV</sequence>
<keyword evidence="3" id="KW-0808">Transferase</keyword>
<evidence type="ECO:0000256" key="9">
    <source>
        <dbReference type="ARBA" id="ARBA00048659"/>
    </source>
</evidence>
<dbReference type="GO" id="GO:0017148">
    <property type="term" value="P:negative regulation of translation"/>
    <property type="evidence" value="ECO:0007669"/>
    <property type="project" value="UniProtKB-KW"/>
</dbReference>
<evidence type="ECO:0000256" key="10">
    <source>
        <dbReference type="ARBA" id="ARBA00048977"/>
    </source>
</evidence>
<dbReference type="GO" id="GO:0005737">
    <property type="term" value="C:cytoplasm"/>
    <property type="evidence" value="ECO:0007669"/>
    <property type="project" value="TreeGrafter"/>
</dbReference>
<evidence type="ECO:0000313" key="12">
    <source>
        <dbReference type="EMBL" id="CAD7623224.1"/>
    </source>
</evidence>
<dbReference type="PROSITE" id="PS50011">
    <property type="entry name" value="PROTEIN_KINASE_DOM"/>
    <property type="match status" value="1"/>
</dbReference>
<dbReference type="Gene3D" id="3.30.200.20">
    <property type="entry name" value="Phosphorylase Kinase, domain 1"/>
    <property type="match status" value="1"/>
</dbReference>
<evidence type="ECO:0000256" key="2">
    <source>
        <dbReference type="ARBA" id="ARBA00022527"/>
    </source>
</evidence>
<dbReference type="InterPro" id="IPR011009">
    <property type="entry name" value="Kinase-like_dom_sf"/>
</dbReference>
<dbReference type="Pfam" id="PF00069">
    <property type="entry name" value="Pkinase"/>
    <property type="match status" value="1"/>
</dbReference>
<dbReference type="SUPFAM" id="SSF56112">
    <property type="entry name" value="Protein kinase-like (PK-like)"/>
    <property type="match status" value="1"/>
</dbReference>
<reference evidence="12" key="1">
    <citation type="submission" date="2020-11" db="EMBL/GenBank/DDBJ databases">
        <authorList>
            <person name="Tran Van P."/>
        </authorList>
    </citation>
    <scope>NUCLEOTIDE SEQUENCE</scope>
</reference>
<keyword evidence="5" id="KW-0418">Kinase</keyword>
<evidence type="ECO:0000256" key="5">
    <source>
        <dbReference type="ARBA" id="ARBA00022777"/>
    </source>
</evidence>
<dbReference type="Proteomes" id="UP000759131">
    <property type="component" value="Unassembled WGS sequence"/>
</dbReference>
<dbReference type="InterPro" id="IPR000719">
    <property type="entry name" value="Prot_kinase_dom"/>
</dbReference>
<keyword evidence="6" id="KW-0067">ATP-binding</keyword>
<dbReference type="GO" id="GO:0005634">
    <property type="term" value="C:nucleus"/>
    <property type="evidence" value="ECO:0007669"/>
    <property type="project" value="TreeGrafter"/>
</dbReference>
<gene>
    <name evidence="12" type="ORF">OSB1V03_LOCUS3682</name>
</gene>
<protein>
    <recommendedName>
        <fullName evidence="1">non-specific serine/threonine protein kinase</fullName>
        <ecNumber evidence="1">2.7.11.1</ecNumber>
    </recommendedName>
</protein>
<evidence type="ECO:0000256" key="6">
    <source>
        <dbReference type="ARBA" id="ARBA00022840"/>
    </source>
</evidence>
<dbReference type="OrthoDB" id="4062651at2759"/>
<evidence type="ECO:0000256" key="7">
    <source>
        <dbReference type="ARBA" id="ARBA00023193"/>
    </source>
</evidence>
<evidence type="ECO:0000256" key="8">
    <source>
        <dbReference type="ARBA" id="ARBA00037982"/>
    </source>
</evidence>
<keyword evidence="13" id="KW-1185">Reference proteome</keyword>
<evidence type="ECO:0000256" key="4">
    <source>
        <dbReference type="ARBA" id="ARBA00022741"/>
    </source>
</evidence>
<comment type="similarity">
    <text evidence="8">Belongs to the protein kinase superfamily. Ser/Thr protein kinase family. GCN2 subfamily.</text>
</comment>
<dbReference type="SMART" id="SM00220">
    <property type="entry name" value="S_TKc"/>
    <property type="match status" value="1"/>
</dbReference>
<dbReference type="InterPro" id="IPR008271">
    <property type="entry name" value="Ser/Thr_kinase_AS"/>
</dbReference>
<evidence type="ECO:0000313" key="13">
    <source>
        <dbReference type="Proteomes" id="UP000759131"/>
    </source>
</evidence>
<proteinExistence type="inferred from homology"/>
<dbReference type="Gene3D" id="1.10.510.10">
    <property type="entry name" value="Transferase(Phosphotransferase) domain 1"/>
    <property type="match status" value="1"/>
</dbReference>